<dbReference type="Gene3D" id="3.90.580.10">
    <property type="entry name" value="Zinc finger, CHC2-type domain"/>
    <property type="match status" value="1"/>
</dbReference>
<dbReference type="GO" id="GO:0006269">
    <property type="term" value="P:DNA replication, synthesis of primer"/>
    <property type="evidence" value="ECO:0007669"/>
    <property type="project" value="UniProtKB-UniRule"/>
</dbReference>
<proteinExistence type="inferred from homology"/>
<keyword evidence="2 12" id="KW-0639">Primosome</keyword>
<dbReference type="EMBL" id="VUNS01000006">
    <property type="protein sequence ID" value="MST96952.1"/>
    <property type="molecule type" value="Genomic_DNA"/>
</dbReference>
<comment type="similarity">
    <text evidence="12 13">Belongs to the DnaG primase family.</text>
</comment>
<evidence type="ECO:0000256" key="10">
    <source>
        <dbReference type="ARBA" id="ARBA00023125"/>
    </source>
</evidence>
<keyword evidence="17" id="KW-1185">Reference proteome</keyword>
<keyword evidence="1 12" id="KW-0240">DNA-directed RNA polymerase</keyword>
<protein>
    <recommendedName>
        <fullName evidence="12 13">DNA primase</fullName>
        <ecNumber evidence="12">2.7.7.101</ecNumber>
    </recommendedName>
</protein>
<evidence type="ECO:0000256" key="7">
    <source>
        <dbReference type="ARBA" id="ARBA00022771"/>
    </source>
</evidence>
<evidence type="ECO:0000256" key="4">
    <source>
        <dbReference type="ARBA" id="ARBA00022695"/>
    </source>
</evidence>
<dbReference type="InterPro" id="IPR036977">
    <property type="entry name" value="DNA_primase_Znf_CHC2"/>
</dbReference>
<dbReference type="PANTHER" id="PTHR30313">
    <property type="entry name" value="DNA PRIMASE"/>
    <property type="match status" value="1"/>
</dbReference>
<dbReference type="Pfam" id="PF13155">
    <property type="entry name" value="Toprim_2"/>
    <property type="match status" value="1"/>
</dbReference>
<dbReference type="GO" id="GO:0003899">
    <property type="term" value="F:DNA-directed RNA polymerase activity"/>
    <property type="evidence" value="ECO:0007669"/>
    <property type="project" value="UniProtKB-UniRule"/>
</dbReference>
<dbReference type="SUPFAM" id="SSF57783">
    <property type="entry name" value="Zinc beta-ribbon"/>
    <property type="match status" value="1"/>
</dbReference>
<dbReference type="Pfam" id="PF10410">
    <property type="entry name" value="DnaB_bind"/>
    <property type="match status" value="1"/>
</dbReference>
<keyword evidence="10 12" id="KW-0238">DNA-binding</keyword>
<keyword evidence="3 12" id="KW-0808">Transferase</keyword>
<dbReference type="PANTHER" id="PTHR30313:SF2">
    <property type="entry name" value="DNA PRIMASE"/>
    <property type="match status" value="1"/>
</dbReference>
<dbReference type="Gene3D" id="3.90.980.10">
    <property type="entry name" value="DNA primase, catalytic core, N-terminal domain"/>
    <property type="match status" value="1"/>
</dbReference>
<dbReference type="InterPro" id="IPR034151">
    <property type="entry name" value="TOPRIM_DnaG_bac"/>
</dbReference>
<dbReference type="GO" id="GO:0005737">
    <property type="term" value="C:cytoplasm"/>
    <property type="evidence" value="ECO:0007669"/>
    <property type="project" value="TreeGrafter"/>
</dbReference>
<dbReference type="AlphaFoldDB" id="A0A844G216"/>
<dbReference type="InterPro" id="IPR006295">
    <property type="entry name" value="DNA_primase_DnaG"/>
</dbReference>
<evidence type="ECO:0000256" key="3">
    <source>
        <dbReference type="ARBA" id="ARBA00022679"/>
    </source>
</evidence>
<keyword evidence="9" id="KW-0460">Magnesium</keyword>
<evidence type="ECO:0000256" key="6">
    <source>
        <dbReference type="ARBA" id="ARBA00022723"/>
    </source>
</evidence>
<dbReference type="GO" id="GO:0008270">
    <property type="term" value="F:zinc ion binding"/>
    <property type="evidence" value="ECO:0007669"/>
    <property type="project" value="UniProtKB-UniRule"/>
</dbReference>
<comment type="cofactor">
    <cofactor evidence="12 13 14">
        <name>Zn(2+)</name>
        <dbReference type="ChEBI" id="CHEBI:29105"/>
    </cofactor>
    <text evidence="12 13 14">Binds 1 zinc ion per monomer.</text>
</comment>
<dbReference type="GO" id="GO:0000428">
    <property type="term" value="C:DNA-directed RNA polymerase complex"/>
    <property type="evidence" value="ECO:0007669"/>
    <property type="project" value="UniProtKB-KW"/>
</dbReference>
<keyword evidence="7 12" id="KW-0863">Zinc-finger</keyword>
<dbReference type="InterPro" id="IPR030846">
    <property type="entry name" value="DnaG_bac"/>
</dbReference>
<name>A0A844G216_9BACT</name>
<comment type="catalytic activity">
    <reaction evidence="12">
        <text>ssDNA + n NTP = ssDNA/pppN(pN)n-1 hybrid + (n-1) diphosphate.</text>
        <dbReference type="EC" id="2.7.7.101"/>
    </reaction>
</comment>
<organism evidence="16 17">
    <name type="scientific">Victivallis lenta</name>
    <dbReference type="NCBI Taxonomy" id="2606640"/>
    <lineage>
        <taxon>Bacteria</taxon>
        <taxon>Pseudomonadati</taxon>
        <taxon>Lentisphaerota</taxon>
        <taxon>Lentisphaeria</taxon>
        <taxon>Victivallales</taxon>
        <taxon>Victivallaceae</taxon>
        <taxon>Victivallis</taxon>
    </lineage>
</organism>
<evidence type="ECO:0000256" key="8">
    <source>
        <dbReference type="ARBA" id="ARBA00022833"/>
    </source>
</evidence>
<gene>
    <name evidence="12" type="primary">dnaG</name>
    <name evidence="16" type="ORF">FYJ85_07805</name>
</gene>
<dbReference type="SMART" id="SM00400">
    <property type="entry name" value="ZnF_CHCC"/>
    <property type="match status" value="1"/>
</dbReference>
<feature type="domain" description="Toprim" evidence="15">
    <location>
        <begin position="267"/>
        <end position="348"/>
    </location>
</feature>
<keyword evidence="8 12" id="KW-0862">Zinc</keyword>
<evidence type="ECO:0000256" key="2">
    <source>
        <dbReference type="ARBA" id="ARBA00022515"/>
    </source>
</evidence>
<comment type="function">
    <text evidence="12 13">RNA polymerase that catalyzes the synthesis of short RNA molecules used as primers for DNA polymerase during DNA replication.</text>
</comment>
<dbReference type="SMART" id="SM00493">
    <property type="entry name" value="TOPRIM"/>
    <property type="match status" value="1"/>
</dbReference>
<evidence type="ECO:0000259" key="15">
    <source>
        <dbReference type="PROSITE" id="PS50880"/>
    </source>
</evidence>
<dbReference type="PIRSF" id="PIRSF002811">
    <property type="entry name" value="DnaG"/>
    <property type="match status" value="1"/>
</dbReference>
<dbReference type="EC" id="2.7.7.101" evidence="12"/>
<dbReference type="InterPro" id="IPR013264">
    <property type="entry name" value="DNAG_N"/>
</dbReference>
<dbReference type="Pfam" id="PF08275">
    <property type="entry name" value="DNAG_N"/>
    <property type="match status" value="1"/>
</dbReference>
<dbReference type="SUPFAM" id="SSF56731">
    <property type="entry name" value="DNA primase core"/>
    <property type="match status" value="1"/>
</dbReference>
<reference evidence="16 17" key="1">
    <citation type="submission" date="2019-08" db="EMBL/GenBank/DDBJ databases">
        <title>In-depth cultivation of the pig gut microbiome towards novel bacterial diversity and tailored functional studies.</title>
        <authorList>
            <person name="Wylensek D."/>
            <person name="Hitch T.C.A."/>
            <person name="Clavel T."/>
        </authorList>
    </citation>
    <scope>NUCLEOTIDE SEQUENCE [LARGE SCALE GENOMIC DNA]</scope>
    <source>
        <strain evidence="16 17">BBE-744-WT-12</strain>
    </source>
</reference>
<evidence type="ECO:0000256" key="11">
    <source>
        <dbReference type="ARBA" id="ARBA00023163"/>
    </source>
</evidence>
<evidence type="ECO:0000256" key="12">
    <source>
        <dbReference type="HAMAP-Rule" id="MF_00974"/>
    </source>
</evidence>
<comment type="domain">
    <text evidence="12">Contains an N-terminal zinc-binding domain, a central core domain that contains the primase activity, and a C-terminal DnaB-binding domain.</text>
</comment>
<keyword evidence="6 12" id="KW-0479">Metal-binding</keyword>
<comment type="subunit">
    <text evidence="12">Monomer. Interacts with DnaB.</text>
</comment>
<dbReference type="GO" id="GO:0003677">
    <property type="term" value="F:DNA binding"/>
    <property type="evidence" value="ECO:0007669"/>
    <property type="project" value="UniProtKB-KW"/>
</dbReference>
<dbReference type="PROSITE" id="PS50880">
    <property type="entry name" value="TOPRIM"/>
    <property type="match status" value="1"/>
</dbReference>
<evidence type="ECO:0000256" key="5">
    <source>
        <dbReference type="ARBA" id="ARBA00022705"/>
    </source>
</evidence>
<dbReference type="InterPro" id="IPR050219">
    <property type="entry name" value="DnaG_primase"/>
</dbReference>
<evidence type="ECO:0000256" key="13">
    <source>
        <dbReference type="PIRNR" id="PIRNR002811"/>
    </source>
</evidence>
<evidence type="ECO:0000313" key="16">
    <source>
        <dbReference type="EMBL" id="MST96952.1"/>
    </source>
</evidence>
<dbReference type="GO" id="GO:1990077">
    <property type="term" value="C:primosome complex"/>
    <property type="evidence" value="ECO:0007669"/>
    <property type="project" value="UniProtKB-KW"/>
</dbReference>
<dbReference type="Gene3D" id="3.40.1360.10">
    <property type="match status" value="1"/>
</dbReference>
<dbReference type="HAMAP" id="MF_00974">
    <property type="entry name" value="DNA_primase_DnaG"/>
    <property type="match status" value="1"/>
</dbReference>
<dbReference type="FunFam" id="3.90.580.10:FF:000001">
    <property type="entry name" value="DNA primase"/>
    <property type="match status" value="1"/>
</dbReference>
<evidence type="ECO:0000313" key="17">
    <source>
        <dbReference type="Proteomes" id="UP000435649"/>
    </source>
</evidence>
<keyword evidence="11 12" id="KW-0804">Transcription</keyword>
<dbReference type="Proteomes" id="UP000435649">
    <property type="component" value="Unassembled WGS sequence"/>
</dbReference>
<evidence type="ECO:0000256" key="9">
    <source>
        <dbReference type="ARBA" id="ARBA00022842"/>
    </source>
</evidence>
<keyword evidence="5 12" id="KW-0235">DNA replication</keyword>
<dbReference type="InterPro" id="IPR002694">
    <property type="entry name" value="Znf_CHC2"/>
</dbReference>
<dbReference type="InterPro" id="IPR037068">
    <property type="entry name" value="DNA_primase_core_N_sf"/>
</dbReference>
<dbReference type="InterPro" id="IPR019475">
    <property type="entry name" value="DNA_primase_DnaB-bd"/>
</dbReference>
<accession>A0A844G216</accession>
<dbReference type="NCBIfam" id="TIGR01391">
    <property type="entry name" value="dnaG"/>
    <property type="match status" value="1"/>
</dbReference>
<dbReference type="Pfam" id="PF01807">
    <property type="entry name" value="Zn_ribbon_DnaG"/>
    <property type="match status" value="1"/>
</dbReference>
<evidence type="ECO:0000256" key="14">
    <source>
        <dbReference type="PIRSR" id="PIRSR002811-1"/>
    </source>
</evidence>
<sequence>MGFGVSKDVIEEIRSRCDIVDLIGSFVPLKRSGTNTYKGLCPFHQEKTPSFHVDASRQMYHCFGCGKGGDVFRFYMDKENVGFSDALHMLASRVGVVIPENSGENSDPAEGRRRADARERLYRVNEDFCCFFERTLLGNPDSPPTQYLIKRGIPRDVAEKFRIGAAPDAWTACLEYGLSLGYTEEELVTSGIVRRKEETGRLFDHFKGRLTFAITNEQGRVVGFSARSLEAKPPAGKYINTPESPVFKKGNLLYALPLARKMMVEKNMAILCEGQLDTIAFHRAGFECAVAPQGTGFTEGQARILKRYANRIFLAFDADSAGQKAILRAVELLLPLSMEIKVIRIPGGKDPDELFRNGGPDAVAAAVDDAIPWLDVLVASLPERYDMDSPAGRGRAAGEVAGYLLKITSQVELELYIRKAATALQISEEAFWSELRRIQAGARRSDFSAVPTETAVPAPKPEKFASAPGLSAALLTLLELAISSEEAAKRLSELCSPEELGSEDTVGRALNAVIDAAQNGVHANAASLLGEMLIESPDPAVSRVLVEHREFADPEKALADSVAQLRRARSRESRAELLVRLRGTVDPAEKMAILKQISELR</sequence>
<dbReference type="RefSeq" id="WP_154417740.1">
    <property type="nucleotide sequence ID" value="NZ_VUNS01000006.1"/>
</dbReference>
<comment type="caution">
    <text evidence="16">The sequence shown here is derived from an EMBL/GenBank/DDBJ whole genome shotgun (WGS) entry which is preliminary data.</text>
</comment>
<feature type="zinc finger region" description="CHC2-type" evidence="12 14">
    <location>
        <begin position="41"/>
        <end position="65"/>
    </location>
</feature>
<evidence type="ECO:0000256" key="1">
    <source>
        <dbReference type="ARBA" id="ARBA00022478"/>
    </source>
</evidence>
<dbReference type="CDD" id="cd03364">
    <property type="entry name" value="TOPRIM_DnaG_primases"/>
    <property type="match status" value="1"/>
</dbReference>
<dbReference type="InterPro" id="IPR006171">
    <property type="entry name" value="TOPRIM_dom"/>
</dbReference>
<keyword evidence="4 12" id="KW-0548">Nucleotidyltransferase</keyword>